<dbReference type="Pfam" id="PF18139">
    <property type="entry name" value="LSDAT_euk"/>
    <property type="match status" value="1"/>
</dbReference>
<sequence>MYTEAYGPGDLFALAISPWRRIHWEKFKLRSDSYKGRFPAKANFSGVQSNVYQNMDNSHTHYLLVDTGRRHENNCEVPFRCQFEDNITEWPEETKANNPLHTALTDVLHLASIPICGILSGGDEGISEHFYNALENMPFMILEGTGGLADILVSCINIMASTELDESDDGSHTEPINMIEKKLDKLQDRKCVPMSKSDTFVSTTGAKFNDQRRRLSEYEIFSNCNQD</sequence>
<evidence type="ECO:0000259" key="1">
    <source>
        <dbReference type="Pfam" id="PF18139"/>
    </source>
</evidence>
<proteinExistence type="predicted"/>
<reference evidence="2 3" key="1">
    <citation type="submission" date="2024-11" db="EMBL/GenBank/DDBJ databases">
        <title>Adaptive evolution of stress response genes in parasites aligns with host niche diversity.</title>
        <authorList>
            <person name="Hahn C."/>
            <person name="Resl P."/>
        </authorList>
    </citation>
    <scope>NUCLEOTIDE SEQUENCE [LARGE SCALE GENOMIC DNA]</scope>
    <source>
        <strain evidence="2">EGGRZ-B1_66</strain>
        <tissue evidence="2">Body</tissue>
    </source>
</reference>
<dbReference type="InterPro" id="IPR050927">
    <property type="entry name" value="TRPM"/>
</dbReference>
<keyword evidence="3" id="KW-1185">Reference proteome</keyword>
<dbReference type="PANTHER" id="PTHR13800:SF12">
    <property type="entry name" value="TRANSIENT RECEPTOR POTENTIAL CATION CHANNEL SUBFAMILY M MEMBER-LIKE 2"/>
    <property type="match status" value="1"/>
</dbReference>
<protein>
    <submittedName>
        <fullName evidence="2">Transient receptor putative cation channel subfamily M member 2</fullName>
    </submittedName>
</protein>
<dbReference type="EMBL" id="JBJKFK010001420">
    <property type="protein sequence ID" value="KAL3313153.1"/>
    <property type="molecule type" value="Genomic_DNA"/>
</dbReference>
<name>A0ABD2Q1A3_9PLAT</name>
<gene>
    <name evidence="2" type="primary">TRPM2_12</name>
    <name evidence="2" type="ORF">Ciccas_008248</name>
</gene>
<dbReference type="PANTHER" id="PTHR13800">
    <property type="entry name" value="TRANSIENT RECEPTOR POTENTIAL CATION CHANNEL, SUBFAMILY M, MEMBER 6"/>
    <property type="match status" value="1"/>
</dbReference>
<feature type="domain" description="TRPM SLOG" evidence="1">
    <location>
        <begin position="47"/>
        <end position="183"/>
    </location>
</feature>
<dbReference type="Proteomes" id="UP001626550">
    <property type="component" value="Unassembled WGS sequence"/>
</dbReference>
<dbReference type="InterPro" id="IPR041491">
    <property type="entry name" value="TRPM_SLOG"/>
</dbReference>
<organism evidence="2 3">
    <name type="scientific">Cichlidogyrus casuarinus</name>
    <dbReference type="NCBI Taxonomy" id="1844966"/>
    <lineage>
        <taxon>Eukaryota</taxon>
        <taxon>Metazoa</taxon>
        <taxon>Spiralia</taxon>
        <taxon>Lophotrochozoa</taxon>
        <taxon>Platyhelminthes</taxon>
        <taxon>Monogenea</taxon>
        <taxon>Monopisthocotylea</taxon>
        <taxon>Dactylogyridea</taxon>
        <taxon>Ancyrocephalidae</taxon>
        <taxon>Cichlidogyrus</taxon>
    </lineage>
</organism>
<accession>A0ABD2Q1A3</accession>
<comment type="caution">
    <text evidence="2">The sequence shown here is derived from an EMBL/GenBank/DDBJ whole genome shotgun (WGS) entry which is preliminary data.</text>
</comment>
<keyword evidence="2" id="KW-0675">Receptor</keyword>
<evidence type="ECO:0000313" key="2">
    <source>
        <dbReference type="EMBL" id="KAL3313153.1"/>
    </source>
</evidence>
<dbReference type="AlphaFoldDB" id="A0ABD2Q1A3"/>
<evidence type="ECO:0000313" key="3">
    <source>
        <dbReference type="Proteomes" id="UP001626550"/>
    </source>
</evidence>